<dbReference type="PANTHER" id="PTHR18763">
    <property type="entry name" value="WD-REPEAT PROTEIN 18"/>
    <property type="match status" value="1"/>
</dbReference>
<name>A0A3P7PTU3_DRAME</name>
<dbReference type="OrthoDB" id="756370at2759"/>
<dbReference type="SMART" id="SM00320">
    <property type="entry name" value="WD40"/>
    <property type="match status" value="3"/>
</dbReference>
<evidence type="ECO:0000256" key="2">
    <source>
        <dbReference type="ARBA" id="ARBA00022737"/>
    </source>
</evidence>
<evidence type="ECO:0000256" key="3">
    <source>
        <dbReference type="PROSITE-ProRule" id="PRU00221"/>
    </source>
</evidence>
<dbReference type="InterPro" id="IPR045227">
    <property type="entry name" value="WDR18/Ipi3/RID3"/>
</dbReference>
<sequence>MLLLIGSSSKEPFSINAIDTRSGTSVWSYKGNEMQGATIGCVELFGPNQDMLLISAKDRPTINMIAVNARDRFHIKSVLNNPVNFIKAVPDGSVICGASTGELVSTIEGYHRKITCICLNSDGSMLFCGAEDGFLPDIHLLFSNVHSLAVKTICVTKNSNTRILSCSLDHTVALYSLNMGGCILKISGDRPFTCCLINPSESSIFLGTDRGDVLQVDLYSLKDKDRCIIVTGEKSNFPIFRGHKSEIQQFDINFDGSLLSSGDVLGYYFIWDIRSTQNLKNGLAKGKFSNF</sequence>
<evidence type="ECO:0000313" key="4">
    <source>
        <dbReference type="EMBL" id="VDN60194.1"/>
    </source>
</evidence>
<dbReference type="STRING" id="318479.A0A3P7PTU3"/>
<keyword evidence="1 3" id="KW-0853">WD repeat</keyword>
<dbReference type="AlphaFoldDB" id="A0A3P7PTU3"/>
<dbReference type="GO" id="GO:0006364">
    <property type="term" value="P:rRNA processing"/>
    <property type="evidence" value="ECO:0007669"/>
    <property type="project" value="TreeGrafter"/>
</dbReference>
<dbReference type="Gene3D" id="2.130.10.10">
    <property type="entry name" value="YVTN repeat-like/Quinoprotein amine dehydrogenase"/>
    <property type="match status" value="2"/>
</dbReference>
<feature type="repeat" description="WD" evidence="3">
    <location>
        <begin position="240"/>
        <end position="281"/>
    </location>
</feature>
<evidence type="ECO:0000313" key="5">
    <source>
        <dbReference type="Proteomes" id="UP000274756"/>
    </source>
</evidence>
<dbReference type="SUPFAM" id="SSF50998">
    <property type="entry name" value="Quinoprotein alcohol dehydrogenase-like"/>
    <property type="match status" value="1"/>
</dbReference>
<proteinExistence type="predicted"/>
<dbReference type="GO" id="GO:0005656">
    <property type="term" value="C:nuclear pre-replicative complex"/>
    <property type="evidence" value="ECO:0007669"/>
    <property type="project" value="TreeGrafter"/>
</dbReference>
<dbReference type="InterPro" id="IPR011047">
    <property type="entry name" value="Quinoprotein_ADH-like_sf"/>
</dbReference>
<dbReference type="EMBL" id="UYYG01001205">
    <property type="protein sequence ID" value="VDN60194.1"/>
    <property type="molecule type" value="Genomic_DNA"/>
</dbReference>
<organism evidence="4 5">
    <name type="scientific">Dracunculus medinensis</name>
    <name type="common">Guinea worm</name>
    <dbReference type="NCBI Taxonomy" id="318479"/>
    <lineage>
        <taxon>Eukaryota</taxon>
        <taxon>Metazoa</taxon>
        <taxon>Ecdysozoa</taxon>
        <taxon>Nematoda</taxon>
        <taxon>Chromadorea</taxon>
        <taxon>Rhabditida</taxon>
        <taxon>Spirurina</taxon>
        <taxon>Dracunculoidea</taxon>
        <taxon>Dracunculidae</taxon>
        <taxon>Dracunculus</taxon>
    </lineage>
</organism>
<accession>A0A3P7PTU3</accession>
<dbReference type="PANTHER" id="PTHR18763:SF0">
    <property type="entry name" value="WD REPEAT-CONTAINING PROTEIN 18"/>
    <property type="match status" value="1"/>
</dbReference>
<dbReference type="GO" id="GO:0120330">
    <property type="term" value="C:rixosome complex"/>
    <property type="evidence" value="ECO:0007669"/>
    <property type="project" value="TreeGrafter"/>
</dbReference>
<evidence type="ECO:0000256" key="1">
    <source>
        <dbReference type="ARBA" id="ARBA00022574"/>
    </source>
</evidence>
<dbReference type="InterPro" id="IPR015943">
    <property type="entry name" value="WD40/YVTN_repeat-like_dom_sf"/>
</dbReference>
<dbReference type="InterPro" id="IPR001680">
    <property type="entry name" value="WD40_rpt"/>
</dbReference>
<reference evidence="4 5" key="1">
    <citation type="submission" date="2018-11" db="EMBL/GenBank/DDBJ databases">
        <authorList>
            <consortium name="Pathogen Informatics"/>
        </authorList>
    </citation>
    <scope>NUCLEOTIDE SEQUENCE [LARGE SCALE GENOMIC DNA]</scope>
</reference>
<dbReference type="PROSITE" id="PS50082">
    <property type="entry name" value="WD_REPEATS_2"/>
    <property type="match status" value="1"/>
</dbReference>
<dbReference type="Proteomes" id="UP000274756">
    <property type="component" value="Unassembled WGS sequence"/>
</dbReference>
<dbReference type="Pfam" id="PF00400">
    <property type="entry name" value="WD40"/>
    <property type="match status" value="2"/>
</dbReference>
<protein>
    <submittedName>
        <fullName evidence="4">Uncharacterized protein</fullName>
    </submittedName>
</protein>
<dbReference type="GO" id="GO:0006261">
    <property type="term" value="P:DNA-templated DNA replication"/>
    <property type="evidence" value="ECO:0007669"/>
    <property type="project" value="TreeGrafter"/>
</dbReference>
<gene>
    <name evidence="4" type="ORF">DME_LOCUS10167</name>
</gene>
<keyword evidence="5" id="KW-1185">Reference proteome</keyword>
<keyword evidence="2" id="KW-0677">Repeat</keyword>